<keyword evidence="7" id="KW-1185">Reference proteome</keyword>
<dbReference type="SMART" id="SM00028">
    <property type="entry name" value="TPR"/>
    <property type="match status" value="2"/>
</dbReference>
<dbReference type="SUPFAM" id="SSF48695">
    <property type="entry name" value="Multiheme cytochromes"/>
    <property type="match status" value="1"/>
</dbReference>
<dbReference type="Pfam" id="PF13435">
    <property type="entry name" value="Cytochrome_C554"/>
    <property type="match status" value="1"/>
</dbReference>
<dbReference type="SUPFAM" id="SSF48452">
    <property type="entry name" value="TPR-like"/>
    <property type="match status" value="1"/>
</dbReference>
<evidence type="ECO:0000259" key="5">
    <source>
        <dbReference type="Pfam" id="PF13435"/>
    </source>
</evidence>
<dbReference type="PANTHER" id="PTHR35038:SF8">
    <property type="entry name" value="C-TYPE POLYHEME CYTOCHROME OMCC"/>
    <property type="match status" value="1"/>
</dbReference>
<dbReference type="EMBL" id="SJPW01000001">
    <property type="protein sequence ID" value="TWU60849.1"/>
    <property type="molecule type" value="Genomic_DNA"/>
</dbReference>
<name>A0A5C6FLA2_9BACT</name>
<organism evidence="6 7">
    <name type="scientific">Rubripirellula tenax</name>
    <dbReference type="NCBI Taxonomy" id="2528015"/>
    <lineage>
        <taxon>Bacteria</taxon>
        <taxon>Pseudomonadati</taxon>
        <taxon>Planctomycetota</taxon>
        <taxon>Planctomycetia</taxon>
        <taxon>Pirellulales</taxon>
        <taxon>Pirellulaceae</taxon>
        <taxon>Rubripirellula</taxon>
    </lineage>
</organism>
<dbReference type="InterPro" id="IPR019734">
    <property type="entry name" value="TPR_rpt"/>
</dbReference>
<dbReference type="Gene3D" id="1.25.40.10">
    <property type="entry name" value="Tetratricopeptide repeat domain"/>
    <property type="match status" value="1"/>
</dbReference>
<accession>A0A5C6FLA2</accession>
<protein>
    <submittedName>
        <fullName evidence="6">Tetratricopeptide repeat protein</fullName>
    </submittedName>
</protein>
<evidence type="ECO:0000256" key="4">
    <source>
        <dbReference type="SAM" id="Phobius"/>
    </source>
</evidence>
<dbReference type="AlphaFoldDB" id="A0A5C6FLA2"/>
<proteinExistence type="predicted"/>
<comment type="caution">
    <text evidence="6">The sequence shown here is derived from an EMBL/GenBank/DDBJ whole genome shotgun (WGS) entry which is preliminary data.</text>
</comment>
<evidence type="ECO:0000313" key="7">
    <source>
        <dbReference type="Proteomes" id="UP000318288"/>
    </source>
</evidence>
<dbReference type="PROSITE" id="PS50005">
    <property type="entry name" value="TPR"/>
    <property type="match status" value="1"/>
</dbReference>
<dbReference type="InterPro" id="IPR036280">
    <property type="entry name" value="Multihaem_cyt_sf"/>
</dbReference>
<keyword evidence="4" id="KW-0812">Transmembrane</keyword>
<feature type="region of interest" description="Disordered" evidence="3">
    <location>
        <begin position="253"/>
        <end position="283"/>
    </location>
</feature>
<feature type="domain" description="Cytochrome c-552/4" evidence="5">
    <location>
        <begin position="84"/>
        <end position="109"/>
    </location>
</feature>
<dbReference type="PROSITE" id="PS50293">
    <property type="entry name" value="TPR_REGION"/>
    <property type="match status" value="1"/>
</dbReference>
<keyword evidence="4" id="KW-0472">Membrane</keyword>
<dbReference type="PANTHER" id="PTHR35038">
    <property type="entry name" value="DISSIMILATORY SULFITE REDUCTASE SIRA"/>
    <property type="match status" value="1"/>
</dbReference>
<dbReference type="Gene3D" id="1.10.1130.10">
    <property type="entry name" value="Flavocytochrome C3, Chain A"/>
    <property type="match status" value="1"/>
</dbReference>
<evidence type="ECO:0000313" key="6">
    <source>
        <dbReference type="EMBL" id="TWU60849.1"/>
    </source>
</evidence>
<sequence length="658" mass="72291">MSRTFSTGFFTPLSKWLLAVAVLAVAVGLWFQWTDDDALFDGIPAWQAKVSPASQWSGSDVSSVTAKSSSHALADDDGYVGRDACRECHADQFESYSRTTHSRSFRETDRALDPPPGSFFHAKSSCQYDVVYRGDSMVHRETLKAPDGASIAVTDQPIDFTMGSGAHAHTYLFQVDGFWLESPITWYSEPKTWQLSPGYDAVDHASFHRVVPNACLFCHAGRISISSENENRFEVVEATIGCERCHGPGKEHIDRYRSLDGTMSSRSESDSSSEAKKDSMGDRIVHPAKLDRQRSEAICQQCHLQGATMITASGASVWDFRPGDRMIDLRTDFQSTGPAESKIVGHVEQIHASRCYQQSETLTCITCHNPHPSGVIEDPVAHYRDHCLQCHQDQDCGIDSDQRLRTNKNACVACHMPKQETNVAHAALHHHRIGIHPDTLTSDAPPGGEVTPHSGEIASIIADDSLSDDERQRRESLAVGRLLLTKPSLAIPASQVQRASQAMLARVADHSVADHSVDAETYAILAMFALSGENFAAAAQYANAAIAIADSNTEIASSATSVLAEVAFRSGDNAAALSHYQQLCQSGHSAKDFYFLGLCLRNAGRMDDAIEAIERALRIQPEFASAHEVMVAIFNEQDPDRARLHLDVLEQLRRLERR</sequence>
<dbReference type="Proteomes" id="UP000318288">
    <property type="component" value="Unassembled WGS sequence"/>
</dbReference>
<keyword evidence="1" id="KW-0732">Signal</keyword>
<dbReference type="Pfam" id="PF13432">
    <property type="entry name" value="TPR_16"/>
    <property type="match status" value="1"/>
</dbReference>
<dbReference type="InterPro" id="IPR023155">
    <property type="entry name" value="Cyt_c-552/4"/>
</dbReference>
<feature type="repeat" description="TPR" evidence="2">
    <location>
        <begin position="590"/>
        <end position="623"/>
    </location>
</feature>
<dbReference type="RefSeq" id="WP_146454943.1">
    <property type="nucleotide sequence ID" value="NZ_SJPW01000001.1"/>
</dbReference>
<dbReference type="InterPro" id="IPR011990">
    <property type="entry name" value="TPR-like_helical_dom_sf"/>
</dbReference>
<evidence type="ECO:0000256" key="1">
    <source>
        <dbReference type="ARBA" id="ARBA00022729"/>
    </source>
</evidence>
<reference evidence="6 7" key="1">
    <citation type="submission" date="2019-02" db="EMBL/GenBank/DDBJ databases">
        <title>Deep-cultivation of Planctomycetes and their phenomic and genomic characterization uncovers novel biology.</title>
        <authorList>
            <person name="Wiegand S."/>
            <person name="Jogler M."/>
            <person name="Boedeker C."/>
            <person name="Pinto D."/>
            <person name="Vollmers J."/>
            <person name="Rivas-Marin E."/>
            <person name="Kohn T."/>
            <person name="Peeters S.H."/>
            <person name="Heuer A."/>
            <person name="Rast P."/>
            <person name="Oberbeckmann S."/>
            <person name="Bunk B."/>
            <person name="Jeske O."/>
            <person name="Meyerdierks A."/>
            <person name="Storesund J.E."/>
            <person name="Kallscheuer N."/>
            <person name="Luecker S."/>
            <person name="Lage O.M."/>
            <person name="Pohl T."/>
            <person name="Merkel B.J."/>
            <person name="Hornburger P."/>
            <person name="Mueller R.-W."/>
            <person name="Bruemmer F."/>
            <person name="Labrenz M."/>
            <person name="Spormann A.M."/>
            <person name="Op Den Camp H."/>
            <person name="Overmann J."/>
            <person name="Amann R."/>
            <person name="Jetten M.S.M."/>
            <person name="Mascher T."/>
            <person name="Medema M.H."/>
            <person name="Devos D.P."/>
            <person name="Kaster A.-K."/>
            <person name="Ovreas L."/>
            <person name="Rohde M."/>
            <person name="Galperin M.Y."/>
            <person name="Jogler C."/>
        </authorList>
    </citation>
    <scope>NUCLEOTIDE SEQUENCE [LARGE SCALE GENOMIC DNA]</scope>
    <source>
        <strain evidence="6 7">Poly51</strain>
    </source>
</reference>
<gene>
    <name evidence="6" type="ORF">Poly51_11300</name>
</gene>
<dbReference type="InterPro" id="IPR051829">
    <property type="entry name" value="Multiheme_Cytochr_ET"/>
</dbReference>
<evidence type="ECO:0000256" key="3">
    <source>
        <dbReference type="SAM" id="MobiDB-lite"/>
    </source>
</evidence>
<feature type="transmembrane region" description="Helical" evidence="4">
    <location>
        <begin position="12"/>
        <end position="33"/>
    </location>
</feature>
<keyword evidence="4" id="KW-1133">Transmembrane helix</keyword>
<dbReference type="OrthoDB" id="234670at2"/>
<evidence type="ECO:0000256" key="2">
    <source>
        <dbReference type="PROSITE-ProRule" id="PRU00339"/>
    </source>
</evidence>
<feature type="compositionally biased region" description="Basic and acidic residues" evidence="3">
    <location>
        <begin position="267"/>
        <end position="283"/>
    </location>
</feature>
<keyword evidence="2" id="KW-0802">TPR repeat</keyword>